<organism evidence="1 2">
    <name type="scientific">marine gamma proteobacterium HTCC2143</name>
    <dbReference type="NCBI Taxonomy" id="247633"/>
    <lineage>
        <taxon>Bacteria</taxon>
        <taxon>Pseudomonadati</taxon>
        <taxon>Pseudomonadota</taxon>
        <taxon>Gammaproteobacteria</taxon>
        <taxon>Cellvibrionales</taxon>
        <taxon>Spongiibacteraceae</taxon>
        <taxon>BD1-7 clade</taxon>
    </lineage>
</organism>
<dbReference type="AlphaFoldDB" id="A0Y8H7"/>
<dbReference type="eggNOG" id="ENOG5033ZSV">
    <property type="taxonomic scope" value="Bacteria"/>
</dbReference>
<evidence type="ECO:0000313" key="1">
    <source>
        <dbReference type="EMBL" id="EAW32431.1"/>
    </source>
</evidence>
<reference evidence="1 2" key="1">
    <citation type="journal article" date="2010" name="J. Bacteriol.">
        <title>Genome sequence of the oligotrophic marine Gammaproteobacterium HTCC2143, isolated from the Oregon Coast.</title>
        <authorList>
            <person name="Oh H.M."/>
            <person name="Kang I."/>
            <person name="Ferriera S."/>
            <person name="Giovannoni S.J."/>
            <person name="Cho J.C."/>
        </authorList>
    </citation>
    <scope>NUCLEOTIDE SEQUENCE [LARGE SCALE GENOMIC DNA]</scope>
    <source>
        <strain evidence="1 2">HTCC2143</strain>
    </source>
</reference>
<keyword evidence="2" id="KW-1185">Reference proteome</keyword>
<evidence type="ECO:0000313" key="2">
    <source>
        <dbReference type="Proteomes" id="UP000004931"/>
    </source>
</evidence>
<comment type="caution">
    <text evidence="1">The sequence shown here is derived from an EMBL/GenBank/DDBJ whole genome shotgun (WGS) entry which is preliminary data.</text>
</comment>
<dbReference type="InterPro" id="IPR019534">
    <property type="entry name" value="DUF2452"/>
</dbReference>
<dbReference type="EMBL" id="AAVT01000001">
    <property type="protein sequence ID" value="EAW32431.1"/>
    <property type="molecule type" value="Genomic_DNA"/>
</dbReference>
<gene>
    <name evidence="1" type="ORF">GP2143_14286</name>
</gene>
<sequence length="198" mass="22090">MAVPRVFTEKTPNPQGKGLVTVLKDWEVLKPQARERKSSAEFLRDYCTSSLVLAAKFRFKPVIGKTYFLYALESGWMMSLIAPEEWGASKSEQFLSACRVRKDMTWEIDAIDLNENSAVLASARNFVKAFIDTLSEQDSIGEHLPFYVESLPYYQRMMATALASSLKTTMPVDRNGVTALLKCRGDIMGLASGTVLDG</sequence>
<dbReference type="Pfam" id="PF10504">
    <property type="entry name" value="DUF2452"/>
    <property type="match status" value="1"/>
</dbReference>
<proteinExistence type="predicted"/>
<dbReference type="STRING" id="247633.GP2143_14286"/>
<name>A0Y8H7_9GAMM</name>
<protein>
    <submittedName>
        <fullName evidence="1">Uncharacterized protein</fullName>
    </submittedName>
</protein>
<accession>A0Y8H7</accession>
<dbReference type="Proteomes" id="UP000004931">
    <property type="component" value="Unassembled WGS sequence"/>
</dbReference>